<dbReference type="SUPFAM" id="SSF54593">
    <property type="entry name" value="Glyoxalase/Bleomycin resistance protein/Dihydroxybiphenyl dioxygenase"/>
    <property type="match status" value="1"/>
</dbReference>
<dbReference type="InterPro" id="IPR029068">
    <property type="entry name" value="Glyas_Bleomycin-R_OHBP_Dase"/>
</dbReference>
<name>I3X309_SINF2</name>
<dbReference type="eggNOG" id="COG0346">
    <property type="taxonomic scope" value="Bacteria"/>
</dbReference>
<dbReference type="KEGG" id="sfd:USDA257_c16770"/>
<dbReference type="STRING" id="1185652.USDA257_c16770"/>
<dbReference type="InterPro" id="IPR004360">
    <property type="entry name" value="Glyas_Fos-R_dOase_dom"/>
</dbReference>
<accession>I3X309</accession>
<gene>
    <name evidence="2" type="ORF">USDA257_c16770</name>
</gene>
<evidence type="ECO:0000313" key="3">
    <source>
        <dbReference type="Proteomes" id="UP000006180"/>
    </source>
</evidence>
<dbReference type="Proteomes" id="UP000006180">
    <property type="component" value="Chromosome"/>
</dbReference>
<sequence length="159" mass="17646">MGSSPVGLEYSWSAIPWRCWGQRKLKPIARPTDSPVDCARLQGRLFDYPQGGHEHCVRPGDTRPFTRRVRRRRPFALDDLAHDSGLPKAPASATSFSIGHNVSRRSEVDEVMEEAAGAGARIVKPAEKTFYGGYAGYFTDPDGHLWEVVWNPADLPPEG</sequence>
<dbReference type="PATRIC" id="fig|1185652.3.peg.1741"/>
<proteinExistence type="predicted"/>
<dbReference type="Pfam" id="PF00903">
    <property type="entry name" value="Glyoxalase"/>
    <property type="match status" value="1"/>
</dbReference>
<dbReference type="AlphaFoldDB" id="I3X309"/>
<dbReference type="Gene3D" id="3.10.180.10">
    <property type="entry name" value="2,3-Dihydroxybiphenyl 1,2-Dioxygenase, domain 1"/>
    <property type="match status" value="1"/>
</dbReference>
<reference evidence="2 3" key="1">
    <citation type="journal article" date="2012" name="J. Bacteriol.">
        <title>Complete genome sequence of the broad-host-range strain Sinorhizobium fredii USDA257.</title>
        <authorList>
            <person name="Schuldes J."/>
            <person name="Rodriguez Orbegoso M."/>
            <person name="Schmeisser C."/>
            <person name="Krishnan H.B."/>
            <person name="Daniel R."/>
            <person name="Streit W.R."/>
        </authorList>
    </citation>
    <scope>NUCLEOTIDE SEQUENCE [LARGE SCALE GENOMIC DNA]</scope>
    <source>
        <strain evidence="2 3">USDA 257</strain>
    </source>
</reference>
<dbReference type="HOGENOM" id="CLU_1659564_0_0_5"/>
<protein>
    <recommendedName>
        <fullName evidence="1">Glyoxalase/fosfomycin resistance/dioxygenase domain-containing protein</fullName>
    </recommendedName>
</protein>
<organism evidence="2 3">
    <name type="scientific">Sinorhizobium fredii (strain USDA 257)</name>
    <dbReference type="NCBI Taxonomy" id="1185652"/>
    <lineage>
        <taxon>Bacteria</taxon>
        <taxon>Pseudomonadati</taxon>
        <taxon>Pseudomonadota</taxon>
        <taxon>Alphaproteobacteria</taxon>
        <taxon>Hyphomicrobiales</taxon>
        <taxon>Rhizobiaceae</taxon>
        <taxon>Sinorhizobium/Ensifer group</taxon>
        <taxon>Sinorhizobium</taxon>
    </lineage>
</organism>
<dbReference type="EMBL" id="CP003563">
    <property type="protein sequence ID" value="AFL50265.1"/>
    <property type="molecule type" value="Genomic_DNA"/>
</dbReference>
<evidence type="ECO:0000259" key="1">
    <source>
        <dbReference type="Pfam" id="PF00903"/>
    </source>
</evidence>
<dbReference type="PANTHER" id="PTHR36503">
    <property type="entry name" value="BLR2520 PROTEIN"/>
    <property type="match status" value="1"/>
</dbReference>
<evidence type="ECO:0000313" key="2">
    <source>
        <dbReference type="EMBL" id="AFL50265.1"/>
    </source>
</evidence>
<feature type="domain" description="Glyoxalase/fosfomycin resistance/dioxygenase" evidence="1">
    <location>
        <begin position="87"/>
        <end position="148"/>
    </location>
</feature>
<dbReference type="PANTHER" id="PTHR36503:SF1">
    <property type="entry name" value="BLR2520 PROTEIN"/>
    <property type="match status" value="1"/>
</dbReference>